<evidence type="ECO:0000256" key="1">
    <source>
        <dbReference type="ARBA" id="ARBA00005715"/>
    </source>
</evidence>
<dbReference type="Pfam" id="PF17042">
    <property type="entry name" value="NBD_C"/>
    <property type="match status" value="1"/>
</dbReference>
<evidence type="ECO:0000256" key="5">
    <source>
        <dbReference type="ARBA" id="ARBA00022840"/>
    </source>
</evidence>
<name>A0A7D4BQA7_9BACL</name>
<dbReference type="InterPro" id="IPR042213">
    <property type="entry name" value="NBD_C_sf"/>
</dbReference>
<dbReference type="Gene3D" id="3.40.50.10840">
    <property type="entry name" value="Putative sugar-binding, N-terminal domain"/>
    <property type="match status" value="1"/>
</dbReference>
<keyword evidence="6" id="KW-0119">Carbohydrate metabolism</keyword>
<dbReference type="Pfam" id="PF07005">
    <property type="entry name" value="SBD_N"/>
    <property type="match status" value="1"/>
</dbReference>
<comment type="similarity">
    <text evidence="1">Belongs to the four-carbon acid sugar kinase family.</text>
</comment>
<evidence type="ECO:0000313" key="9">
    <source>
        <dbReference type="EMBL" id="QKG84731.1"/>
    </source>
</evidence>
<dbReference type="RefSeq" id="WP_173222716.1">
    <property type="nucleotide sequence ID" value="NZ_CP048104.1"/>
</dbReference>
<evidence type="ECO:0000256" key="4">
    <source>
        <dbReference type="ARBA" id="ARBA00022777"/>
    </source>
</evidence>
<evidence type="ECO:0000259" key="8">
    <source>
        <dbReference type="Pfam" id="PF17042"/>
    </source>
</evidence>
<dbReference type="Gene3D" id="3.40.980.20">
    <property type="entry name" value="Four-carbon acid sugar kinase, nucleotide binding domain"/>
    <property type="match status" value="1"/>
</dbReference>
<dbReference type="GO" id="GO:0016301">
    <property type="term" value="F:kinase activity"/>
    <property type="evidence" value="ECO:0007669"/>
    <property type="project" value="UniProtKB-KW"/>
</dbReference>
<dbReference type="SUPFAM" id="SSF142764">
    <property type="entry name" value="YgbK-like"/>
    <property type="match status" value="1"/>
</dbReference>
<dbReference type="InterPro" id="IPR010737">
    <property type="entry name" value="4-carb_acid_sugar_kinase_N"/>
</dbReference>
<keyword evidence="4" id="KW-0418">Kinase</keyword>
<gene>
    <name evidence="9" type="ORF">GXN76_09765</name>
</gene>
<keyword evidence="10" id="KW-1185">Reference proteome</keyword>
<dbReference type="InterPro" id="IPR037051">
    <property type="entry name" value="4-carb_acid_sugar_kinase_N_sf"/>
</dbReference>
<evidence type="ECO:0000256" key="6">
    <source>
        <dbReference type="ARBA" id="ARBA00023277"/>
    </source>
</evidence>
<evidence type="ECO:0000256" key="2">
    <source>
        <dbReference type="ARBA" id="ARBA00022679"/>
    </source>
</evidence>
<dbReference type="KEGG" id="kpul:GXN76_09765"/>
<keyword evidence="3" id="KW-0547">Nucleotide-binding</keyword>
<dbReference type="AlphaFoldDB" id="A0A7D4BQA7"/>
<dbReference type="GO" id="GO:0005524">
    <property type="term" value="F:ATP binding"/>
    <property type="evidence" value="ECO:0007669"/>
    <property type="project" value="UniProtKB-KW"/>
</dbReference>
<sequence>MNPTSNRRTVDELAWAFPPQKEEEGLRQKIAQLWSGKNHKIIVLDDDPTGVQTVHDVFVITDWSEEWIRQGLQDRRNVLFILTNTRSFHPEKAATINREIMGNLTRVAEEMKLEFSVISRGDSTLRGHYPLEMNVIEEELNRRAGFTFNGHLIIPSFFEGGRYTLDDTHYLREGDYLVPVHETEFAEDNVFGFSNAHLPKWVVEKGGAHSVKDVQTITLEDIRIGGVDRIYDILLSLRNNRPVIVNATSYRDLDVISVALIKAMEVGKRYLFRTAASFVKSFAGIGERAFLSAEEMTAKKGKSHGGLIIVGSHTKKTTDQLGELINRYPVRTVEVDVSKILDSSSQREEENRVLKSVEESIVAGRDTVIYTSRKVVIAEKKYESLSISQQISNSLASLVRSLSATPKFIVAKGGITSSDIATQGLGVKKAKILGQATFGIPVWLTGPESLFPHTPYIVFPGNVGDTFTLSEIVGKIGTAGFK</sequence>
<evidence type="ECO:0000256" key="3">
    <source>
        <dbReference type="ARBA" id="ARBA00022741"/>
    </source>
</evidence>
<organism evidence="9 10">
    <name type="scientific">Kroppenstedtia pulmonis</name>
    <dbReference type="NCBI Taxonomy" id="1380685"/>
    <lineage>
        <taxon>Bacteria</taxon>
        <taxon>Bacillati</taxon>
        <taxon>Bacillota</taxon>
        <taxon>Bacilli</taxon>
        <taxon>Bacillales</taxon>
        <taxon>Thermoactinomycetaceae</taxon>
        <taxon>Kroppenstedtia</taxon>
    </lineage>
</organism>
<protein>
    <submittedName>
        <fullName evidence="9">Hydroxyacid dehydrogenase</fullName>
    </submittedName>
</protein>
<keyword evidence="2" id="KW-0808">Transferase</keyword>
<evidence type="ECO:0000313" key="10">
    <source>
        <dbReference type="Proteomes" id="UP000503088"/>
    </source>
</evidence>
<feature type="domain" description="Four-carbon acid sugar kinase nucleotide binding" evidence="8">
    <location>
        <begin position="307"/>
        <end position="467"/>
    </location>
</feature>
<dbReference type="Proteomes" id="UP000503088">
    <property type="component" value="Chromosome"/>
</dbReference>
<proteinExistence type="inferred from homology"/>
<accession>A0A7D4BQA7</accession>
<reference evidence="9 10" key="1">
    <citation type="submission" date="2020-01" db="EMBL/GenBank/DDBJ databases">
        <authorList>
            <person name="Gulvik C.A."/>
            <person name="Batra D.G."/>
        </authorList>
    </citation>
    <scope>NUCLEOTIDE SEQUENCE [LARGE SCALE GENOMIC DNA]</scope>
    <source>
        <strain evidence="9 10">W9323</strain>
    </source>
</reference>
<keyword evidence="5" id="KW-0067">ATP-binding</keyword>
<evidence type="ECO:0000259" key="7">
    <source>
        <dbReference type="Pfam" id="PF07005"/>
    </source>
</evidence>
<feature type="domain" description="Four-carbon acid sugar kinase N-terminal" evidence="7">
    <location>
        <begin position="41"/>
        <end position="281"/>
    </location>
</feature>
<dbReference type="InterPro" id="IPR031475">
    <property type="entry name" value="NBD_C"/>
</dbReference>
<dbReference type="EMBL" id="CP048104">
    <property type="protein sequence ID" value="QKG84731.1"/>
    <property type="molecule type" value="Genomic_DNA"/>
</dbReference>